<gene>
    <name evidence="1" type="ORF">L249_4036</name>
</gene>
<evidence type="ECO:0000313" key="2">
    <source>
        <dbReference type="Proteomes" id="UP000253664"/>
    </source>
</evidence>
<reference evidence="1 2" key="1">
    <citation type="journal article" date="2015" name="BMC Genomics">
        <title>Insights from the genome of Ophiocordyceps polyrhachis-furcata to pathogenicity and host specificity in insect fungi.</title>
        <authorList>
            <person name="Wichadakul D."/>
            <person name="Kobmoo N."/>
            <person name="Ingsriswang S."/>
            <person name="Tangphatsornruang S."/>
            <person name="Chantasingh D."/>
            <person name="Luangsa-ard J.J."/>
            <person name="Eurwilaichitr L."/>
        </authorList>
    </citation>
    <scope>NUCLEOTIDE SEQUENCE [LARGE SCALE GENOMIC DNA]</scope>
    <source>
        <strain evidence="1 2">BCC 54312</strain>
    </source>
</reference>
<dbReference type="EMBL" id="LKCN02000014">
    <property type="protein sequence ID" value="RCI09794.1"/>
    <property type="molecule type" value="Genomic_DNA"/>
</dbReference>
<name>A0A367L5U6_9HYPO</name>
<proteinExistence type="predicted"/>
<protein>
    <submittedName>
        <fullName evidence="1">Uncharacterized protein</fullName>
    </submittedName>
</protein>
<comment type="caution">
    <text evidence="1">The sequence shown here is derived from an EMBL/GenBank/DDBJ whole genome shotgun (WGS) entry which is preliminary data.</text>
</comment>
<dbReference type="Proteomes" id="UP000253664">
    <property type="component" value="Unassembled WGS sequence"/>
</dbReference>
<sequence>MKPIADLFRCLYDRRPPHCTIHRLATVICSPKGRVATSSLVGLCANGQEYRIGRDWRGVR</sequence>
<feature type="non-terminal residue" evidence="1">
    <location>
        <position position="60"/>
    </location>
</feature>
<keyword evidence="2" id="KW-1185">Reference proteome</keyword>
<evidence type="ECO:0000313" key="1">
    <source>
        <dbReference type="EMBL" id="RCI09794.1"/>
    </source>
</evidence>
<organism evidence="1 2">
    <name type="scientific">Ophiocordyceps polyrhachis-furcata BCC 54312</name>
    <dbReference type="NCBI Taxonomy" id="1330021"/>
    <lineage>
        <taxon>Eukaryota</taxon>
        <taxon>Fungi</taxon>
        <taxon>Dikarya</taxon>
        <taxon>Ascomycota</taxon>
        <taxon>Pezizomycotina</taxon>
        <taxon>Sordariomycetes</taxon>
        <taxon>Hypocreomycetidae</taxon>
        <taxon>Hypocreales</taxon>
        <taxon>Ophiocordycipitaceae</taxon>
        <taxon>Ophiocordyceps</taxon>
    </lineage>
</organism>
<accession>A0A367L5U6</accession>
<dbReference type="AlphaFoldDB" id="A0A367L5U6"/>